<dbReference type="PANTHER" id="PTHR46383:SF1">
    <property type="entry name" value="ASPARTATE AMINOTRANSFERASE"/>
    <property type="match status" value="1"/>
</dbReference>
<reference evidence="7 8" key="1">
    <citation type="submission" date="2016-10" db="EMBL/GenBank/DDBJ databases">
        <authorList>
            <person name="de Groot N.N."/>
        </authorList>
    </citation>
    <scope>NUCLEOTIDE SEQUENCE [LARGE SCALE GENOMIC DNA]</scope>
    <source>
        <strain evidence="7 8">DSM 7343</strain>
    </source>
</reference>
<dbReference type="Pfam" id="PF00155">
    <property type="entry name" value="Aminotran_1_2"/>
    <property type="match status" value="1"/>
</dbReference>
<dbReference type="Gene3D" id="3.40.640.10">
    <property type="entry name" value="Type I PLP-dependent aspartate aminotransferase-like (Major domain)"/>
    <property type="match status" value="1"/>
</dbReference>
<dbReference type="InterPro" id="IPR050596">
    <property type="entry name" value="AspAT/PAT-like"/>
</dbReference>
<feature type="domain" description="Aminotransferase class I/classII large" evidence="6">
    <location>
        <begin position="32"/>
        <end position="382"/>
    </location>
</feature>
<organism evidence="7 8">
    <name type="scientific">Desulfuromusa kysingii</name>
    <dbReference type="NCBI Taxonomy" id="37625"/>
    <lineage>
        <taxon>Bacteria</taxon>
        <taxon>Pseudomonadati</taxon>
        <taxon>Thermodesulfobacteriota</taxon>
        <taxon>Desulfuromonadia</taxon>
        <taxon>Desulfuromonadales</taxon>
        <taxon>Geopsychrobacteraceae</taxon>
        <taxon>Desulfuromusa</taxon>
    </lineage>
</organism>
<evidence type="ECO:0000313" key="8">
    <source>
        <dbReference type="Proteomes" id="UP000199409"/>
    </source>
</evidence>
<keyword evidence="4" id="KW-0808">Transferase</keyword>
<evidence type="ECO:0000256" key="5">
    <source>
        <dbReference type="ARBA" id="ARBA00022898"/>
    </source>
</evidence>
<accession>A0A1H3YJW0</accession>
<keyword evidence="3" id="KW-0032">Aminotransferase</keyword>
<evidence type="ECO:0000256" key="1">
    <source>
        <dbReference type="ARBA" id="ARBA00001933"/>
    </source>
</evidence>
<evidence type="ECO:0000256" key="2">
    <source>
        <dbReference type="ARBA" id="ARBA00007441"/>
    </source>
</evidence>
<protein>
    <recommendedName>
        <fullName evidence="6">Aminotransferase class I/classII large domain-containing protein</fullName>
    </recommendedName>
</protein>
<dbReference type="EMBL" id="FNQN01000003">
    <property type="protein sequence ID" value="SEA11815.1"/>
    <property type="molecule type" value="Genomic_DNA"/>
</dbReference>
<dbReference type="GO" id="GO:0030170">
    <property type="term" value="F:pyridoxal phosphate binding"/>
    <property type="evidence" value="ECO:0007669"/>
    <property type="project" value="InterPro"/>
</dbReference>
<dbReference type="PANTHER" id="PTHR46383">
    <property type="entry name" value="ASPARTATE AMINOTRANSFERASE"/>
    <property type="match status" value="1"/>
</dbReference>
<comment type="cofactor">
    <cofactor evidence="1">
        <name>pyridoxal 5'-phosphate</name>
        <dbReference type="ChEBI" id="CHEBI:597326"/>
    </cofactor>
</comment>
<dbReference type="SUPFAM" id="SSF53383">
    <property type="entry name" value="PLP-dependent transferases"/>
    <property type="match status" value="1"/>
</dbReference>
<evidence type="ECO:0000259" key="6">
    <source>
        <dbReference type="Pfam" id="PF00155"/>
    </source>
</evidence>
<evidence type="ECO:0000256" key="3">
    <source>
        <dbReference type="ARBA" id="ARBA00022576"/>
    </source>
</evidence>
<dbReference type="GO" id="GO:0008483">
    <property type="term" value="F:transaminase activity"/>
    <property type="evidence" value="ECO:0007669"/>
    <property type="project" value="UniProtKB-KW"/>
</dbReference>
<gene>
    <name evidence="7" type="ORF">SAMN05660420_01271</name>
</gene>
<dbReference type="GO" id="GO:0006520">
    <property type="term" value="P:amino acid metabolic process"/>
    <property type="evidence" value="ECO:0007669"/>
    <property type="project" value="InterPro"/>
</dbReference>
<sequence length="385" mass="42876">MKVAEHIKQIQTPPITEVKSWLTKQTFAADKPLVDLCQAVPSYSPPKELIEHLKGAMDDPFTFKYSPDEGLLNVRQEVCRWYHRHYHGAPQPEQLCLTIGASQAFWLAMTTLCQPGDEVIIQLPAYFDHLMGLQALGIKPVCAPFDPTNAGQPDLQAISRLINAKTKAILLVTPSNPTGAVIPAKQINSFFELAQARNISLILDETYNAFIGTAPHSLFNCTDWPDHFIQIASFGKTFALTGLRCGALIASENVIQHTLKVQDSMVVCQPRTAQLALQFGCQHLDAWVAKNSLTMRQRHDRFKTDFQAAKTAFELIASGSFFAWVKHPWKDLNGRQAAQRLVEKENLICLPGETFGPGLESYLRLSFGNIESAQIPDAIARLQHC</sequence>
<dbReference type="InterPro" id="IPR015424">
    <property type="entry name" value="PyrdxlP-dep_Trfase"/>
</dbReference>
<dbReference type="RefSeq" id="WP_245706398.1">
    <property type="nucleotide sequence ID" value="NZ_FNQN01000003.1"/>
</dbReference>
<dbReference type="Proteomes" id="UP000199409">
    <property type="component" value="Unassembled WGS sequence"/>
</dbReference>
<dbReference type="InterPro" id="IPR015421">
    <property type="entry name" value="PyrdxlP-dep_Trfase_major"/>
</dbReference>
<comment type="similarity">
    <text evidence="2">Belongs to the class-I pyridoxal-phosphate-dependent aminotransferase family.</text>
</comment>
<dbReference type="NCBIfam" id="NF005732">
    <property type="entry name" value="PRK07550.1"/>
    <property type="match status" value="1"/>
</dbReference>
<keyword evidence="5" id="KW-0663">Pyridoxal phosphate</keyword>
<proteinExistence type="inferred from homology"/>
<dbReference type="STRING" id="37625.SAMN05660420_01271"/>
<evidence type="ECO:0000313" key="7">
    <source>
        <dbReference type="EMBL" id="SEA11815.1"/>
    </source>
</evidence>
<dbReference type="InterPro" id="IPR004839">
    <property type="entry name" value="Aminotransferase_I/II_large"/>
</dbReference>
<keyword evidence="8" id="KW-1185">Reference proteome</keyword>
<evidence type="ECO:0000256" key="4">
    <source>
        <dbReference type="ARBA" id="ARBA00022679"/>
    </source>
</evidence>
<name>A0A1H3YJW0_9BACT</name>
<dbReference type="CDD" id="cd00609">
    <property type="entry name" value="AAT_like"/>
    <property type="match status" value="1"/>
</dbReference>
<dbReference type="AlphaFoldDB" id="A0A1H3YJW0"/>